<evidence type="ECO:0000256" key="1">
    <source>
        <dbReference type="ARBA" id="ARBA00006768"/>
    </source>
</evidence>
<dbReference type="GO" id="GO:0005975">
    <property type="term" value="P:carbohydrate metabolic process"/>
    <property type="evidence" value="ECO:0007669"/>
    <property type="project" value="InterPro"/>
</dbReference>
<keyword evidence="3" id="KW-0808">Transferase</keyword>
<dbReference type="Gene3D" id="2.60.420.10">
    <property type="entry name" value="Maltose phosphorylase, domain 3"/>
    <property type="match status" value="1"/>
</dbReference>
<dbReference type="GO" id="GO:0016757">
    <property type="term" value="F:glycosyltransferase activity"/>
    <property type="evidence" value="ECO:0007669"/>
    <property type="project" value="UniProtKB-KW"/>
</dbReference>
<evidence type="ECO:0000256" key="3">
    <source>
        <dbReference type="ARBA" id="ARBA00022679"/>
    </source>
</evidence>
<dbReference type="SUPFAM" id="SSF74650">
    <property type="entry name" value="Galactose mutarotase-like"/>
    <property type="match status" value="1"/>
</dbReference>
<proteinExistence type="inferred from homology"/>
<feature type="domain" description="Glycoside hydrolase family 65 C-terminal" evidence="8">
    <location>
        <begin position="705"/>
        <end position="761"/>
    </location>
</feature>
<dbReference type="HOGENOM" id="CLU_006285_2_1_11"/>
<evidence type="ECO:0000256" key="2">
    <source>
        <dbReference type="ARBA" id="ARBA00022676"/>
    </source>
</evidence>
<evidence type="ECO:0000256" key="6">
    <source>
        <dbReference type="PIRSR" id="PIRSR036289-51"/>
    </source>
</evidence>
<evidence type="ECO:0000313" key="11">
    <source>
        <dbReference type="Proteomes" id="UP000009235"/>
    </source>
</evidence>
<dbReference type="InterPro" id="IPR005195">
    <property type="entry name" value="Glyco_hydro_65_M"/>
</dbReference>
<accession>F6EJ13</accession>
<organism evidence="10 11">
    <name type="scientific">Hoyosella subflava (strain DSM 45089 / JCM 17490 / NBRC 109087 / DQS3-9A1)</name>
    <name type="common">Amycolicicoccus subflavus</name>
    <dbReference type="NCBI Taxonomy" id="443218"/>
    <lineage>
        <taxon>Bacteria</taxon>
        <taxon>Bacillati</taxon>
        <taxon>Actinomycetota</taxon>
        <taxon>Actinomycetes</taxon>
        <taxon>Mycobacteriales</taxon>
        <taxon>Hoyosellaceae</taxon>
        <taxon>Hoyosella</taxon>
    </lineage>
</organism>
<evidence type="ECO:0000259" key="8">
    <source>
        <dbReference type="Pfam" id="PF03633"/>
    </source>
</evidence>
<dbReference type="STRING" id="443218.AS9A_2798"/>
<dbReference type="Pfam" id="PF03633">
    <property type="entry name" value="Glyco_hydro_65C"/>
    <property type="match status" value="1"/>
</dbReference>
<dbReference type="Pfam" id="PF03636">
    <property type="entry name" value="Glyco_hydro_65N"/>
    <property type="match status" value="1"/>
</dbReference>
<dbReference type="Proteomes" id="UP000009235">
    <property type="component" value="Chromosome"/>
</dbReference>
<protein>
    <submittedName>
        <fullName evidence="10">Glycoside hydrolase family 65 central catalytic</fullName>
    </submittedName>
</protein>
<comment type="similarity">
    <text evidence="1">Belongs to the glycosyl hydrolase 65 family.</text>
</comment>
<keyword evidence="2" id="KW-0328">Glycosyltransferase</keyword>
<feature type="domain" description="Glycoside hydrolase family 65 central catalytic" evidence="7">
    <location>
        <begin position="323"/>
        <end position="696"/>
    </location>
</feature>
<dbReference type="EMBL" id="CP002786">
    <property type="protein sequence ID" value="AEF41245.1"/>
    <property type="molecule type" value="Genomic_DNA"/>
</dbReference>
<reference evidence="10 11" key="1">
    <citation type="journal article" date="2011" name="J. Bacteriol.">
        <title>Complete genome sequence of Amycolicicoccus subflavus DQS3-9A1T, an actinomycete isolated from crude oil-polluted soil.</title>
        <authorList>
            <person name="Cai M."/>
            <person name="Chen W.M."/>
            <person name="Nie Y."/>
            <person name="Chi C.Q."/>
            <person name="Wang Y.N."/>
            <person name="Tang Y.Q."/>
            <person name="Li G.Y."/>
            <person name="Wu X.L."/>
        </authorList>
    </citation>
    <scope>NUCLEOTIDE SEQUENCE [LARGE SCALE GENOMIC DNA]</scope>
    <source>
        <strain evidence="11">DSM 45089 / DQS3-9A1</strain>
    </source>
</reference>
<dbReference type="GO" id="GO:0030246">
    <property type="term" value="F:carbohydrate binding"/>
    <property type="evidence" value="ECO:0007669"/>
    <property type="project" value="InterPro"/>
</dbReference>
<sequence>MLHSYLSTDDWLITESRFSRARANYYETVFTIGNGRLGTRGSLEEGHQGELSGTFLAGVYDSHDSPVIDLVNAPDWLGLVITVGGVRLDVDTCTVVTHTRALDIRHGILGRTTTFRDTQGRETTLESVRFASMADRRLCALRAEITAVNHDAEIVVESSIEGRRRNLERKPAYPPGTKFPPEIKWEKWAKTNHLTETSRAAADNSIHLGMQTISSGIDIGYSAAVTTSVTPQSRSVREQHARIAEVLTFTPSAGSTIRVDKFVTIATSRDDASVYDTCQEALAQHRTAGFDSSLVDSHAAWDRKWEDCDTEILGDPAATQAMRFNAYQLLIAVNEEDPTVSIGAKSLSGEGYRGHIFWDTEILMLPFFIYTQPDAAKALLRYRYHTLDGARILASKGGFRGARYAWESADSGREECPQWTADGLERLWMGDEELHITADVAYGVLTYVAATGDADFLAEFGAEILFETSRYWADCLTWDRSKGVYELNSVIGPDEFHSHVDNNAFTNVLVRWQLEQVVRIYRELQTQDPATLAAIAEKITLTAREVERWEEIAPQIATTRTNESGVIEQFDGYFDRTHVPITVWDDNNMPRYPEGYHHFNCEDTDLLKQPDVVMLMYLLPDQFTQEAKRANFDYYEARTLHKSSLSPAIHAIMGIEVGDHTRAVQYFTRSAFVDLADNQGNTHEGIHAASAGGTWQAFVAGFGGFRVRNGQPAFSPWLPPEWDEIRFRLRWRGNRLSVSVRHSDMTLQLDGDTGTTETVSVNNTPIHLTAGTPQTVELDLSGRPERAPVGS</sequence>
<dbReference type="PANTHER" id="PTHR11051:SF8">
    <property type="entry name" value="PROTEIN-GLUCOSYLGALACTOSYLHYDROXYLYSINE GLUCOSIDASE"/>
    <property type="match status" value="1"/>
</dbReference>
<keyword evidence="10" id="KW-0378">Hydrolase</keyword>
<dbReference type="KEGG" id="asd:AS9A_2798"/>
<feature type="active site" description="Proton donor" evidence="5">
    <location>
        <position position="495"/>
    </location>
</feature>
<dbReference type="InterPro" id="IPR008928">
    <property type="entry name" value="6-hairpin_glycosidase_sf"/>
</dbReference>
<evidence type="ECO:0000259" key="7">
    <source>
        <dbReference type="Pfam" id="PF03632"/>
    </source>
</evidence>
<feature type="binding site" evidence="6">
    <location>
        <begin position="608"/>
        <end position="609"/>
    </location>
    <ligand>
        <name>substrate</name>
    </ligand>
</feature>
<dbReference type="PIRSF" id="PIRSF036289">
    <property type="entry name" value="Glycosyl_hydrolase_malt_phosph"/>
    <property type="match status" value="1"/>
</dbReference>
<keyword evidence="4" id="KW-0326">Glycosidase</keyword>
<dbReference type="AlphaFoldDB" id="F6EJ13"/>
<evidence type="ECO:0000313" key="10">
    <source>
        <dbReference type="EMBL" id="AEF41245.1"/>
    </source>
</evidence>
<evidence type="ECO:0000256" key="4">
    <source>
        <dbReference type="ARBA" id="ARBA00023295"/>
    </source>
</evidence>
<evidence type="ECO:0000256" key="5">
    <source>
        <dbReference type="PIRSR" id="PIRSR036289-50"/>
    </source>
</evidence>
<dbReference type="eggNOG" id="COG1554">
    <property type="taxonomic scope" value="Bacteria"/>
</dbReference>
<dbReference type="SUPFAM" id="SSF48208">
    <property type="entry name" value="Six-hairpin glycosidases"/>
    <property type="match status" value="1"/>
</dbReference>
<dbReference type="InterPro" id="IPR017045">
    <property type="entry name" value="Malt_Pase/Glycosyl_Hdrlase"/>
</dbReference>
<dbReference type="Pfam" id="PF03632">
    <property type="entry name" value="Glyco_hydro_65m"/>
    <property type="match status" value="1"/>
</dbReference>
<dbReference type="InterPro" id="IPR005196">
    <property type="entry name" value="Glyco_hydro_65_N"/>
</dbReference>
<feature type="domain" description="Glycoside hydrolase family 65 N-terminal" evidence="9">
    <location>
        <begin position="14"/>
        <end position="269"/>
    </location>
</feature>
<keyword evidence="11" id="KW-1185">Reference proteome</keyword>
<name>F6EJ13_HOYSD</name>
<dbReference type="GO" id="GO:0004553">
    <property type="term" value="F:hydrolase activity, hydrolyzing O-glycosyl compounds"/>
    <property type="evidence" value="ECO:0007669"/>
    <property type="project" value="TreeGrafter"/>
</dbReference>
<evidence type="ECO:0000259" key="9">
    <source>
        <dbReference type="Pfam" id="PF03636"/>
    </source>
</evidence>
<dbReference type="Gene3D" id="1.50.10.10">
    <property type="match status" value="1"/>
</dbReference>
<dbReference type="InterPro" id="IPR037018">
    <property type="entry name" value="GH65_N"/>
</dbReference>
<dbReference type="PANTHER" id="PTHR11051">
    <property type="entry name" value="GLYCOSYL HYDROLASE-RELATED"/>
    <property type="match status" value="1"/>
</dbReference>
<dbReference type="RefSeq" id="WP_013807594.1">
    <property type="nucleotide sequence ID" value="NC_015564.1"/>
</dbReference>
<dbReference type="InterPro" id="IPR005194">
    <property type="entry name" value="Glyco_hydro_65_C"/>
</dbReference>
<dbReference type="Gene3D" id="2.70.98.40">
    <property type="entry name" value="Glycoside hydrolase, family 65, N-terminal domain"/>
    <property type="match status" value="1"/>
</dbReference>
<dbReference type="InterPro" id="IPR012341">
    <property type="entry name" value="6hp_glycosidase-like_sf"/>
</dbReference>
<gene>
    <name evidence="10" type="ordered locus">AS9A_2798</name>
</gene>
<dbReference type="OrthoDB" id="9816160at2"/>
<dbReference type="InterPro" id="IPR011013">
    <property type="entry name" value="Gal_mutarotase_sf_dom"/>
</dbReference>
<feature type="binding site" evidence="6">
    <location>
        <begin position="358"/>
        <end position="359"/>
    </location>
    <ligand>
        <name>substrate</name>
    </ligand>
</feature>